<organism evidence="1 2">
    <name type="scientific">Athelia psychrophila</name>
    <dbReference type="NCBI Taxonomy" id="1759441"/>
    <lineage>
        <taxon>Eukaryota</taxon>
        <taxon>Fungi</taxon>
        <taxon>Dikarya</taxon>
        <taxon>Basidiomycota</taxon>
        <taxon>Agaricomycotina</taxon>
        <taxon>Agaricomycetes</taxon>
        <taxon>Agaricomycetidae</taxon>
        <taxon>Atheliales</taxon>
        <taxon>Atheliaceae</taxon>
        <taxon>Athelia</taxon>
    </lineage>
</organism>
<keyword evidence="2" id="KW-1185">Reference proteome</keyword>
<feature type="non-terminal residue" evidence="1">
    <location>
        <position position="1"/>
    </location>
</feature>
<accession>A0A167V611</accession>
<evidence type="ECO:0000313" key="2">
    <source>
        <dbReference type="Proteomes" id="UP000076532"/>
    </source>
</evidence>
<name>A0A167V611_9AGAM</name>
<dbReference type="AlphaFoldDB" id="A0A167V611"/>
<protein>
    <submittedName>
        <fullName evidence="1">Uncharacterized protein</fullName>
    </submittedName>
</protein>
<proteinExistence type="predicted"/>
<gene>
    <name evidence="1" type="ORF">FIBSPDRAFT_766968</name>
</gene>
<evidence type="ECO:0000313" key="1">
    <source>
        <dbReference type="EMBL" id="KZP04668.1"/>
    </source>
</evidence>
<dbReference type="EMBL" id="KV417899">
    <property type="protein sequence ID" value="KZP04668.1"/>
    <property type="molecule type" value="Genomic_DNA"/>
</dbReference>
<reference evidence="1 2" key="1">
    <citation type="journal article" date="2016" name="Mol. Biol. Evol.">
        <title>Comparative Genomics of Early-Diverging Mushroom-Forming Fungi Provides Insights into the Origins of Lignocellulose Decay Capabilities.</title>
        <authorList>
            <person name="Nagy L.G."/>
            <person name="Riley R."/>
            <person name="Tritt A."/>
            <person name="Adam C."/>
            <person name="Daum C."/>
            <person name="Floudas D."/>
            <person name="Sun H."/>
            <person name="Yadav J.S."/>
            <person name="Pangilinan J."/>
            <person name="Larsson K.H."/>
            <person name="Matsuura K."/>
            <person name="Barry K."/>
            <person name="Labutti K."/>
            <person name="Kuo R."/>
            <person name="Ohm R.A."/>
            <person name="Bhattacharya S.S."/>
            <person name="Shirouzu T."/>
            <person name="Yoshinaga Y."/>
            <person name="Martin F.M."/>
            <person name="Grigoriev I.V."/>
            <person name="Hibbett D.S."/>
        </authorList>
    </citation>
    <scope>NUCLEOTIDE SEQUENCE [LARGE SCALE GENOMIC DNA]</scope>
    <source>
        <strain evidence="1 2">CBS 109695</strain>
    </source>
</reference>
<dbReference type="OrthoDB" id="3202607at2759"/>
<dbReference type="Proteomes" id="UP000076532">
    <property type="component" value="Unassembled WGS sequence"/>
</dbReference>
<sequence length="54" mass="6179">LFEHQPELHRNFKNSMYPYATVNFGLVTCTFDHVNPANLPFGLCVVTTISDYCL</sequence>